<dbReference type="InterPro" id="IPR020103">
    <property type="entry name" value="PsdUridine_synth_cat_dom_sf"/>
</dbReference>
<dbReference type="SUPFAM" id="SSF55120">
    <property type="entry name" value="Pseudouridine synthase"/>
    <property type="match status" value="1"/>
</dbReference>
<evidence type="ECO:0000259" key="7">
    <source>
        <dbReference type="Pfam" id="PF16198"/>
    </source>
</evidence>
<gene>
    <name evidence="5 8" type="primary">truB</name>
    <name evidence="8" type="ORF">N781_11985</name>
</gene>
<dbReference type="Proteomes" id="UP000030528">
    <property type="component" value="Unassembled WGS sequence"/>
</dbReference>
<dbReference type="Gene3D" id="3.30.2350.10">
    <property type="entry name" value="Pseudouridine synthase"/>
    <property type="match status" value="1"/>
</dbReference>
<sequence length="304" mass="34283">MHGILPLWKPKGMTSHDCVNRLRRILGTKKVGHTGTLDPDVEGVLPMCIGMATKLASYVTESAKTYEAEVYLGKATETEDREGAVIEEAQVSTELTIEHVRNVLDEFTGPITQIPPLYSAVRVNGKRLYEYAREGIEVERPAREVTISSIELMEERLSYTDDGGVTFPIRITCSKGTYIRTLCVDIGRALGYPAHMSNLVRTASGSFVQEEALTFDAIERFAELGEVERHLEPLERGMRHYSRVTVKPDHEEKVYHGSVFPVPKQLPKTNPFCMMSEDGRMLAIYQIHPTKPNLIKPVRVFQYE</sequence>
<dbReference type="EC" id="5.4.99.25" evidence="5"/>
<dbReference type="OrthoDB" id="9802309at2"/>
<feature type="domain" description="Pseudouridine synthase II N-terminal" evidence="6">
    <location>
        <begin position="23"/>
        <end position="179"/>
    </location>
</feature>
<keyword evidence="3 5" id="KW-0819">tRNA processing</keyword>
<dbReference type="STRING" id="1385510.GCA_000425205_01371"/>
<dbReference type="Pfam" id="PF16198">
    <property type="entry name" value="TruB_C_2"/>
    <property type="match status" value="1"/>
</dbReference>
<dbReference type="GO" id="GO:1990481">
    <property type="term" value="P:mRNA pseudouridine synthesis"/>
    <property type="evidence" value="ECO:0007669"/>
    <property type="project" value="TreeGrafter"/>
</dbReference>
<comment type="function">
    <text evidence="5">Responsible for synthesis of pseudouridine from uracil-55 in the psi GC loop of transfer RNAs.</text>
</comment>
<evidence type="ECO:0000256" key="2">
    <source>
        <dbReference type="ARBA" id="ARBA00005642"/>
    </source>
</evidence>
<dbReference type="PANTHER" id="PTHR13767:SF2">
    <property type="entry name" value="PSEUDOURIDYLATE SYNTHASE TRUB1"/>
    <property type="match status" value="1"/>
</dbReference>
<comment type="catalytic activity">
    <reaction evidence="1 5">
        <text>uridine(55) in tRNA = pseudouridine(55) in tRNA</text>
        <dbReference type="Rhea" id="RHEA:42532"/>
        <dbReference type="Rhea" id="RHEA-COMP:10101"/>
        <dbReference type="Rhea" id="RHEA-COMP:10102"/>
        <dbReference type="ChEBI" id="CHEBI:65314"/>
        <dbReference type="ChEBI" id="CHEBI:65315"/>
        <dbReference type="EC" id="5.4.99.25"/>
    </reaction>
</comment>
<organism evidence="8 9">
    <name type="scientific">Pontibacillus halophilus JSM 076056 = DSM 19796</name>
    <dbReference type="NCBI Taxonomy" id="1385510"/>
    <lineage>
        <taxon>Bacteria</taxon>
        <taxon>Bacillati</taxon>
        <taxon>Bacillota</taxon>
        <taxon>Bacilli</taxon>
        <taxon>Bacillales</taxon>
        <taxon>Bacillaceae</taxon>
        <taxon>Pontibacillus</taxon>
    </lineage>
</organism>
<evidence type="ECO:0000313" key="8">
    <source>
        <dbReference type="EMBL" id="KGX93129.1"/>
    </source>
</evidence>
<dbReference type="PANTHER" id="PTHR13767">
    <property type="entry name" value="TRNA-PSEUDOURIDINE SYNTHASE"/>
    <property type="match status" value="1"/>
</dbReference>
<evidence type="ECO:0000256" key="1">
    <source>
        <dbReference type="ARBA" id="ARBA00000385"/>
    </source>
</evidence>
<dbReference type="HAMAP" id="MF_01080">
    <property type="entry name" value="TruB_bact"/>
    <property type="match status" value="1"/>
</dbReference>
<evidence type="ECO:0000256" key="3">
    <source>
        <dbReference type="ARBA" id="ARBA00022694"/>
    </source>
</evidence>
<dbReference type="GO" id="GO:0003723">
    <property type="term" value="F:RNA binding"/>
    <property type="evidence" value="ECO:0007669"/>
    <property type="project" value="InterPro"/>
</dbReference>
<dbReference type="GO" id="GO:0160148">
    <property type="term" value="F:tRNA pseudouridine(55) synthase activity"/>
    <property type="evidence" value="ECO:0007669"/>
    <property type="project" value="UniProtKB-EC"/>
</dbReference>
<dbReference type="FunFam" id="3.30.2350.10:FF:000011">
    <property type="entry name" value="tRNA pseudouridine synthase B"/>
    <property type="match status" value="1"/>
</dbReference>
<dbReference type="AlphaFoldDB" id="A0A0A5GMD0"/>
<dbReference type="eggNOG" id="COG0130">
    <property type="taxonomic scope" value="Bacteria"/>
</dbReference>
<evidence type="ECO:0000313" key="9">
    <source>
        <dbReference type="Proteomes" id="UP000030528"/>
    </source>
</evidence>
<evidence type="ECO:0000259" key="6">
    <source>
        <dbReference type="Pfam" id="PF01509"/>
    </source>
</evidence>
<comment type="similarity">
    <text evidence="2 5">Belongs to the pseudouridine synthase TruB family. Type 1 subfamily.</text>
</comment>
<comment type="caution">
    <text evidence="8">The sequence shown here is derived from an EMBL/GenBank/DDBJ whole genome shotgun (WGS) entry which is preliminary data.</text>
</comment>
<dbReference type="Pfam" id="PF01509">
    <property type="entry name" value="TruB_N"/>
    <property type="match status" value="1"/>
</dbReference>
<evidence type="ECO:0000256" key="4">
    <source>
        <dbReference type="ARBA" id="ARBA00023235"/>
    </source>
</evidence>
<proteinExistence type="inferred from homology"/>
<dbReference type="CDD" id="cd02573">
    <property type="entry name" value="PseudoU_synth_EcTruB"/>
    <property type="match status" value="1"/>
</dbReference>
<dbReference type="NCBIfam" id="TIGR00431">
    <property type="entry name" value="TruB"/>
    <property type="match status" value="1"/>
</dbReference>
<dbReference type="InterPro" id="IPR002501">
    <property type="entry name" value="PsdUridine_synth_N"/>
</dbReference>
<protein>
    <recommendedName>
        <fullName evidence="5">tRNA pseudouridine synthase B</fullName>
        <ecNumber evidence="5">5.4.99.25</ecNumber>
    </recommendedName>
    <alternativeName>
        <fullName evidence="5">tRNA pseudouridine(55) synthase</fullName>
        <shortName evidence="5">Psi55 synthase</shortName>
    </alternativeName>
    <alternativeName>
        <fullName evidence="5">tRNA pseudouridylate synthase</fullName>
    </alternativeName>
    <alternativeName>
        <fullName evidence="5">tRNA-uridine isomerase</fullName>
    </alternativeName>
</protein>
<dbReference type="GO" id="GO:0031119">
    <property type="term" value="P:tRNA pseudouridine synthesis"/>
    <property type="evidence" value="ECO:0007669"/>
    <property type="project" value="UniProtKB-UniRule"/>
</dbReference>
<feature type="active site" description="Nucleophile" evidence="5">
    <location>
        <position position="38"/>
    </location>
</feature>
<dbReference type="EMBL" id="AVPE01000003">
    <property type="protein sequence ID" value="KGX93129.1"/>
    <property type="molecule type" value="Genomic_DNA"/>
</dbReference>
<keyword evidence="9" id="KW-1185">Reference proteome</keyword>
<dbReference type="InterPro" id="IPR032819">
    <property type="entry name" value="TruB_C"/>
</dbReference>
<name>A0A0A5GMD0_9BACI</name>
<keyword evidence="4 5" id="KW-0413">Isomerase</keyword>
<accession>A0A0A5GMD0</accession>
<dbReference type="InterPro" id="IPR014780">
    <property type="entry name" value="tRNA_psdUridine_synth_TruB"/>
</dbReference>
<dbReference type="RefSeq" id="WP_026799820.1">
    <property type="nucleotide sequence ID" value="NZ_AULI01000005.1"/>
</dbReference>
<feature type="domain" description="tRNA pseudouridylate synthase B C-terminal" evidence="7">
    <location>
        <begin position="180"/>
        <end position="237"/>
    </location>
</feature>
<reference evidence="8 9" key="1">
    <citation type="submission" date="2013-08" db="EMBL/GenBank/DDBJ databases">
        <authorList>
            <person name="Huang J."/>
            <person name="Wang G."/>
        </authorList>
    </citation>
    <scope>NUCLEOTIDE SEQUENCE [LARGE SCALE GENOMIC DNA]</scope>
    <source>
        <strain evidence="8 9">JSM 076056</strain>
    </source>
</reference>
<evidence type="ECO:0000256" key="5">
    <source>
        <dbReference type="HAMAP-Rule" id="MF_01080"/>
    </source>
</evidence>